<dbReference type="Pfam" id="PF04381">
    <property type="entry name" value="RdgC"/>
    <property type="match status" value="1"/>
</dbReference>
<proteinExistence type="predicted"/>
<comment type="caution">
    <text evidence="1">The sequence shown here is derived from an EMBL/GenBank/DDBJ whole genome shotgun (WGS) entry which is preliminary data.</text>
</comment>
<dbReference type="GO" id="GO:0006310">
    <property type="term" value="P:DNA recombination"/>
    <property type="evidence" value="ECO:0007669"/>
    <property type="project" value="InterPro"/>
</dbReference>
<protein>
    <submittedName>
        <fullName evidence="1">Uncharacterized protein</fullName>
    </submittedName>
</protein>
<name>A0A6N6VN49_9BACT</name>
<dbReference type="InterPro" id="IPR007476">
    <property type="entry name" value="RdgC"/>
</dbReference>
<reference evidence="1 2" key="1">
    <citation type="submission" date="2019-10" db="EMBL/GenBank/DDBJ databases">
        <title>New species of Slilvanegrellaceae.</title>
        <authorList>
            <person name="Pitt A."/>
            <person name="Hahn M.W."/>
        </authorList>
    </citation>
    <scope>NUCLEOTIDE SEQUENCE [LARGE SCALE GENOMIC DNA]</scope>
    <source>
        <strain evidence="1 2">SP-Ram-0.45-NSY-1</strain>
    </source>
</reference>
<dbReference type="EMBL" id="WFLM01000008">
    <property type="protein sequence ID" value="KAB8036108.1"/>
    <property type="molecule type" value="Genomic_DNA"/>
</dbReference>
<dbReference type="RefSeq" id="WP_153421798.1">
    <property type="nucleotide sequence ID" value="NZ_WFLM01000008.1"/>
</dbReference>
<gene>
    <name evidence="1" type="ORF">GCL60_16220</name>
</gene>
<dbReference type="OrthoDB" id="9793997at2"/>
<evidence type="ECO:0000313" key="1">
    <source>
        <dbReference type="EMBL" id="KAB8036108.1"/>
    </source>
</evidence>
<organism evidence="1 2">
    <name type="scientific">Silvanigrella paludirubra</name>
    <dbReference type="NCBI Taxonomy" id="2499159"/>
    <lineage>
        <taxon>Bacteria</taxon>
        <taxon>Pseudomonadati</taxon>
        <taxon>Bdellovibrionota</taxon>
        <taxon>Oligoflexia</taxon>
        <taxon>Silvanigrellales</taxon>
        <taxon>Silvanigrellaceae</taxon>
        <taxon>Silvanigrella</taxon>
    </lineage>
</organism>
<keyword evidence="2" id="KW-1185">Reference proteome</keyword>
<sequence length="233" mass="26204">MPIATGSLAIKRFQILSPSKDISFQWILERVQKAFISPIDLDDTREEASGFCHPFTGEAKIDNPHSLIYENVFLFGMRSDKKKIPATYMKLQLRAALDALGHEKEDAQGSIKKVGKKIRESVKDRLKEELLKNTLPSVKLTEILWNLKSNQIWLTSASSSVVLEFEKLFADAFELPIAVVNSGTATLDFESIQLGLNPNLQPYLDLSPVALATADHRKNTHQIEKREVEAPLF</sequence>
<dbReference type="AlphaFoldDB" id="A0A6N6VN49"/>
<dbReference type="Proteomes" id="UP000437748">
    <property type="component" value="Unassembled WGS sequence"/>
</dbReference>
<accession>A0A6N6VN49</accession>
<evidence type="ECO:0000313" key="2">
    <source>
        <dbReference type="Proteomes" id="UP000437748"/>
    </source>
</evidence>